<dbReference type="SUPFAM" id="SSF50998">
    <property type="entry name" value="Quinoprotein alcohol dehydrogenase-like"/>
    <property type="match status" value="1"/>
</dbReference>
<evidence type="ECO:0000313" key="4">
    <source>
        <dbReference type="Proteomes" id="UP000187209"/>
    </source>
</evidence>
<evidence type="ECO:0000313" key="3">
    <source>
        <dbReference type="EMBL" id="OMJ77830.1"/>
    </source>
</evidence>
<feature type="compositionally biased region" description="Basic and acidic residues" evidence="2">
    <location>
        <begin position="771"/>
        <end position="785"/>
    </location>
</feature>
<feature type="repeat" description="WD" evidence="1">
    <location>
        <begin position="678"/>
        <end position="705"/>
    </location>
</feature>
<dbReference type="InterPro" id="IPR036322">
    <property type="entry name" value="WD40_repeat_dom_sf"/>
</dbReference>
<dbReference type="PANTHER" id="PTHR45589:SF1">
    <property type="entry name" value="WD REPEAT DOMAIN 62, ISOFORM G"/>
    <property type="match status" value="1"/>
</dbReference>
<dbReference type="OrthoDB" id="6154712at2759"/>
<evidence type="ECO:0000256" key="1">
    <source>
        <dbReference type="PROSITE-ProRule" id="PRU00221"/>
    </source>
</evidence>
<feature type="compositionally biased region" description="Basic and acidic residues" evidence="2">
    <location>
        <begin position="863"/>
        <end position="875"/>
    </location>
</feature>
<dbReference type="InterPro" id="IPR052779">
    <property type="entry name" value="WDR62"/>
</dbReference>
<protein>
    <recommendedName>
        <fullName evidence="5">Anaphase-promoting complex subunit 4 WD40 domain-containing protein</fullName>
    </recommendedName>
</protein>
<dbReference type="PROSITE" id="PS50082">
    <property type="entry name" value="WD_REPEATS_2"/>
    <property type="match status" value="1"/>
</dbReference>
<dbReference type="SUPFAM" id="SSF50978">
    <property type="entry name" value="WD40 repeat-like"/>
    <property type="match status" value="1"/>
</dbReference>
<dbReference type="AlphaFoldDB" id="A0A1R2BM88"/>
<comment type="caution">
    <text evidence="3">The sequence shown here is derived from an EMBL/GenBank/DDBJ whole genome shotgun (WGS) entry which is preliminary data.</text>
</comment>
<evidence type="ECO:0008006" key="5">
    <source>
        <dbReference type="Google" id="ProtNLM"/>
    </source>
</evidence>
<organism evidence="3 4">
    <name type="scientific">Stentor coeruleus</name>
    <dbReference type="NCBI Taxonomy" id="5963"/>
    <lineage>
        <taxon>Eukaryota</taxon>
        <taxon>Sar</taxon>
        <taxon>Alveolata</taxon>
        <taxon>Ciliophora</taxon>
        <taxon>Postciliodesmatophora</taxon>
        <taxon>Heterotrichea</taxon>
        <taxon>Heterotrichida</taxon>
        <taxon>Stentoridae</taxon>
        <taxon>Stentor</taxon>
    </lineage>
</organism>
<dbReference type="Proteomes" id="UP000187209">
    <property type="component" value="Unassembled WGS sequence"/>
</dbReference>
<proteinExistence type="predicted"/>
<gene>
    <name evidence="3" type="ORF">SteCoe_22497</name>
</gene>
<accession>A0A1R2BM88</accession>
<sequence length="1178" mass="133065">MKGKRVMMMKKKTTSGNCVTLDKIIGITSHNNNAIAVNPQSPEIAYIASGVIAFFSPITNKQEYYIFNQNSKVFSCLAFSANGKYLATGEGTCKQPEIAIWEFVAPKQPVLIKRLKGHKYGIEWVAFSPDAQYLVSLGNEHDKGMFVWNWSQEKRISSNKITKRILSIAFSLSGDFFITGGVKNIKMWSFDKGKPVTTSSSATAETKCMASKNVDLAEMKEKTFCSVAVSKDNIFALTQDGVLCVFTLERAMDKWMDLHAGSGYVLTTIGKYLLCGCSDGIIRCFDAESLEHIVTLPRPPPLGQANISPDKKRMIIPSEPNSQFADTTGLLLFDNNTKLFAIYSDRTVFTWDISKLDCITVYRASLHHSAGINQIQILPTSSIEVTKFVTASSDKTIRFWHLCHSDPKRHDADVIRNVYSRELSRIIYVTKSYEHFKQAIPEGEGCIKCIACSPDGKHIASGDTEGIFRVHSTETLDELLTMQAHDSDIIALDYNTHTPREGESDKGRMLLASGSRDRLMHIFDVESDYKPILTIDDHNSSISDLTFIRVDNTDKLISCGADRSLVFRTIQGNMAIRYFQTIQKSKKCYSIQPHPIHKTIVIGEDKSLKVLLIDSGKLVKEIEEYQEKGVKVLSDSNLKVAMDCSGLILAVCNLDRTVRLIEYYSGKVLGKLNVGEMVTSLAFSNNGKKLLTTTNDGCIFVWRLSLDLTNAIRARMAHAPIPKPIDIEDIPEKPKPAQEELKQELVKIHEEPGIRCHESIMPSWAKAEPPPSDKKKSPFDIAEDSKPIPGKWGKIPLKIEFDDPLVEAQKIEVFKPVDEIDSEDDKKVDDTPVGALVSPEPKMRESFVVTKSQAFSKLNVKEVEETKDEEIKEETIVDDLGNDIEDDEEEDKLPELEPEGTFVKNPLRNSLSSSFWQKKQEEKNVEQVGFFKYEPVDVDPWYVPKIGNVRKKKEIGEVQTHIDDMKSKLQGIGVLSMPKRKISKPEPEKPMEIIENDIPEEIIEDNPDSIPEDIITDDSPKAIKKEEPKKPEIKKYDSPCIKESLSDTKSKVAYSLSESEYTHSVRLSKDQYKQGFVDLKKSLETVSEYLRSLDTSDPEYSVSLEESAQERKDITNLLVSISEQIGEPLTFSRESDLLEKYSKKLVSAFEKKMRKREKRDREKKQDREKEKVREKEVE</sequence>
<feature type="compositionally biased region" description="Acidic residues" evidence="2">
    <location>
        <begin position="876"/>
        <end position="898"/>
    </location>
</feature>
<feature type="region of interest" description="Disordered" evidence="2">
    <location>
        <begin position="1152"/>
        <end position="1178"/>
    </location>
</feature>
<dbReference type="InterPro" id="IPR015943">
    <property type="entry name" value="WD40/YVTN_repeat-like_dom_sf"/>
</dbReference>
<feature type="compositionally biased region" description="Basic and acidic residues" evidence="2">
    <location>
        <begin position="1159"/>
        <end position="1178"/>
    </location>
</feature>
<dbReference type="SMART" id="SM00320">
    <property type="entry name" value="WD40"/>
    <property type="match status" value="11"/>
</dbReference>
<dbReference type="Gene3D" id="2.130.10.10">
    <property type="entry name" value="YVTN repeat-like/Quinoprotein amine dehydrogenase"/>
    <property type="match status" value="3"/>
</dbReference>
<feature type="region of interest" description="Disordered" evidence="2">
    <location>
        <begin position="998"/>
        <end position="1036"/>
    </location>
</feature>
<reference evidence="3 4" key="1">
    <citation type="submission" date="2016-11" db="EMBL/GenBank/DDBJ databases">
        <title>The macronuclear genome of Stentor coeruleus: a giant cell with tiny introns.</title>
        <authorList>
            <person name="Slabodnick M."/>
            <person name="Ruby J.G."/>
            <person name="Reiff S.B."/>
            <person name="Swart E.C."/>
            <person name="Gosai S."/>
            <person name="Prabakaran S."/>
            <person name="Witkowska E."/>
            <person name="Larue G.E."/>
            <person name="Fisher S."/>
            <person name="Freeman R.M."/>
            <person name="Gunawardena J."/>
            <person name="Chu W."/>
            <person name="Stover N.A."/>
            <person name="Gregory B.D."/>
            <person name="Nowacki M."/>
            <person name="Derisi J."/>
            <person name="Roy S.W."/>
            <person name="Marshall W.F."/>
            <person name="Sood P."/>
        </authorList>
    </citation>
    <scope>NUCLEOTIDE SEQUENCE [LARGE SCALE GENOMIC DNA]</scope>
    <source>
        <strain evidence="3">WM001</strain>
    </source>
</reference>
<feature type="compositionally biased region" description="Basic and acidic residues" evidence="2">
    <location>
        <begin position="1018"/>
        <end position="1036"/>
    </location>
</feature>
<dbReference type="Pfam" id="PF00400">
    <property type="entry name" value="WD40"/>
    <property type="match status" value="4"/>
</dbReference>
<name>A0A1R2BM88_9CILI</name>
<evidence type="ECO:0000256" key="2">
    <source>
        <dbReference type="SAM" id="MobiDB-lite"/>
    </source>
</evidence>
<keyword evidence="1" id="KW-0853">WD repeat</keyword>
<feature type="region of interest" description="Disordered" evidence="2">
    <location>
        <begin position="763"/>
        <end position="785"/>
    </location>
</feature>
<dbReference type="EMBL" id="MPUH01000554">
    <property type="protein sequence ID" value="OMJ77830.1"/>
    <property type="molecule type" value="Genomic_DNA"/>
</dbReference>
<keyword evidence="4" id="KW-1185">Reference proteome</keyword>
<feature type="region of interest" description="Disordered" evidence="2">
    <location>
        <begin position="863"/>
        <end position="905"/>
    </location>
</feature>
<feature type="compositionally biased region" description="Acidic residues" evidence="2">
    <location>
        <begin position="998"/>
        <end position="1016"/>
    </location>
</feature>
<dbReference type="InterPro" id="IPR001680">
    <property type="entry name" value="WD40_rpt"/>
</dbReference>
<dbReference type="PANTHER" id="PTHR45589">
    <property type="entry name" value="WD REPEAT DOMAIN 62, ISOFORM G"/>
    <property type="match status" value="1"/>
</dbReference>
<dbReference type="InterPro" id="IPR011047">
    <property type="entry name" value="Quinoprotein_ADH-like_sf"/>
</dbReference>